<protein>
    <submittedName>
        <fullName evidence="7">Histidinol-phosphate aminotransferase</fullName>
    </submittedName>
</protein>
<keyword evidence="4" id="KW-0238">DNA-binding</keyword>
<accession>A0ABN6D8K7</accession>
<dbReference type="GO" id="GO:0008483">
    <property type="term" value="F:transaminase activity"/>
    <property type="evidence" value="ECO:0007669"/>
    <property type="project" value="UniProtKB-KW"/>
</dbReference>
<dbReference type="PANTHER" id="PTHR46577:SF2">
    <property type="entry name" value="TRANSCRIPTIONAL REGULATORY PROTEIN"/>
    <property type="match status" value="1"/>
</dbReference>
<dbReference type="InterPro" id="IPR015422">
    <property type="entry name" value="PyrdxlP-dep_Trfase_small"/>
</dbReference>
<dbReference type="CDD" id="cd00609">
    <property type="entry name" value="AAT_like"/>
    <property type="match status" value="1"/>
</dbReference>
<reference evidence="7 8" key="1">
    <citation type="journal article" date="2021" name="Microbiol. Spectr.">
        <title>A Single Bacterium Capable of Oxidation and Reduction of Iron at Circumneutral pH.</title>
        <authorList>
            <person name="Kato S."/>
            <person name="Ohkuma M."/>
        </authorList>
    </citation>
    <scope>NUCLEOTIDE SEQUENCE [LARGE SCALE GENOMIC DNA]</scope>
    <source>
        <strain evidence="7 8">MIZ03</strain>
    </source>
</reference>
<evidence type="ECO:0000256" key="3">
    <source>
        <dbReference type="ARBA" id="ARBA00023015"/>
    </source>
</evidence>
<organism evidence="7 8">
    <name type="scientific">Rhodoferax lithotrophicus</name>
    <dbReference type="NCBI Taxonomy" id="2798804"/>
    <lineage>
        <taxon>Bacteria</taxon>
        <taxon>Pseudomonadati</taxon>
        <taxon>Pseudomonadota</taxon>
        <taxon>Betaproteobacteria</taxon>
        <taxon>Burkholderiales</taxon>
        <taxon>Comamonadaceae</taxon>
        <taxon>Rhodoferax</taxon>
    </lineage>
</organism>
<dbReference type="Gene3D" id="3.90.1150.10">
    <property type="entry name" value="Aspartate Aminotransferase, domain 1"/>
    <property type="match status" value="1"/>
</dbReference>
<keyword evidence="2" id="KW-0663">Pyridoxal phosphate</keyword>
<keyword evidence="3" id="KW-0805">Transcription regulation</keyword>
<sequence length="475" mass="52020">MTASIQREAGLTLVDQLVQWVERRIRDQVFRPGMRMPSVRQLATERAVSRFTVVEAYERLVARGHLQARRGSGFFVREPSVPPAKRTKTAPARTQTIDMGWLIRNMQSGIPADMSPGFGYLPPALCGGELIKQGLRALGNTPGLQLSHAALAQGYAPLREQLTRKLAEMDIAATPAQILTTSGATQAVDLIARKFLNPGDSVIVGDPAWSAQLGALAMMGLKLVSLPYTQQGPDIQALAELAASCKPKMLILHTVLHNPTSTVLSPAAAYQILRIAEAHDMRIVEDDIYADFLPSGVPAARLASLDQLKRVIYLASFSKMLVPNIRVGYLATTPEMAESLASQKLLTSLATPEINERIVHRILTEGSYRKHCQRVQTALDALREPTFLRMEAMGMRAFCRPQAGFIGWFDTGVDTITLAALALEAGYLLAPGALFSPTQASSTWLRMNIATSQNPDMLKWLDKTLTQLRRKQGTV</sequence>
<keyword evidence="7" id="KW-0808">Transferase</keyword>
<comment type="similarity">
    <text evidence="1">In the C-terminal section; belongs to the class-I pyridoxal-phosphate-dependent aminotransferase family.</text>
</comment>
<evidence type="ECO:0000259" key="6">
    <source>
        <dbReference type="PROSITE" id="PS50949"/>
    </source>
</evidence>
<dbReference type="InterPro" id="IPR000524">
    <property type="entry name" value="Tscrpt_reg_HTH_GntR"/>
</dbReference>
<dbReference type="InterPro" id="IPR015421">
    <property type="entry name" value="PyrdxlP-dep_Trfase_major"/>
</dbReference>
<evidence type="ECO:0000256" key="5">
    <source>
        <dbReference type="ARBA" id="ARBA00023163"/>
    </source>
</evidence>
<dbReference type="PANTHER" id="PTHR46577">
    <property type="entry name" value="HTH-TYPE TRANSCRIPTIONAL REGULATORY PROTEIN GABR"/>
    <property type="match status" value="1"/>
</dbReference>
<dbReference type="SUPFAM" id="SSF46785">
    <property type="entry name" value="Winged helix' DNA-binding domain"/>
    <property type="match status" value="1"/>
</dbReference>
<dbReference type="Pfam" id="PF00155">
    <property type="entry name" value="Aminotran_1_2"/>
    <property type="match status" value="1"/>
</dbReference>
<proteinExistence type="inferred from homology"/>
<dbReference type="Pfam" id="PF00392">
    <property type="entry name" value="GntR"/>
    <property type="match status" value="1"/>
</dbReference>
<evidence type="ECO:0000313" key="7">
    <source>
        <dbReference type="EMBL" id="BCO28360.1"/>
    </source>
</evidence>
<dbReference type="CDD" id="cd07377">
    <property type="entry name" value="WHTH_GntR"/>
    <property type="match status" value="1"/>
</dbReference>
<evidence type="ECO:0000256" key="4">
    <source>
        <dbReference type="ARBA" id="ARBA00023125"/>
    </source>
</evidence>
<evidence type="ECO:0000256" key="2">
    <source>
        <dbReference type="ARBA" id="ARBA00022898"/>
    </source>
</evidence>
<feature type="domain" description="HTH gntR-type" evidence="6">
    <location>
        <begin position="11"/>
        <end position="79"/>
    </location>
</feature>
<gene>
    <name evidence="7" type="ORF">MIZ03_3260</name>
</gene>
<dbReference type="Gene3D" id="1.10.10.10">
    <property type="entry name" value="Winged helix-like DNA-binding domain superfamily/Winged helix DNA-binding domain"/>
    <property type="match status" value="1"/>
</dbReference>
<dbReference type="RefSeq" id="WP_223904324.1">
    <property type="nucleotide sequence ID" value="NZ_AP024238.1"/>
</dbReference>
<dbReference type="InterPro" id="IPR004839">
    <property type="entry name" value="Aminotransferase_I/II_large"/>
</dbReference>
<dbReference type="InterPro" id="IPR051446">
    <property type="entry name" value="HTH_trans_reg/aminotransferase"/>
</dbReference>
<evidence type="ECO:0000313" key="8">
    <source>
        <dbReference type="Proteomes" id="UP000824366"/>
    </source>
</evidence>
<evidence type="ECO:0000256" key="1">
    <source>
        <dbReference type="ARBA" id="ARBA00005384"/>
    </source>
</evidence>
<dbReference type="SUPFAM" id="SSF53383">
    <property type="entry name" value="PLP-dependent transferases"/>
    <property type="match status" value="1"/>
</dbReference>
<dbReference type="InterPro" id="IPR036388">
    <property type="entry name" value="WH-like_DNA-bd_sf"/>
</dbReference>
<dbReference type="InterPro" id="IPR015424">
    <property type="entry name" value="PyrdxlP-dep_Trfase"/>
</dbReference>
<name>A0ABN6D8K7_9BURK</name>
<dbReference type="EMBL" id="AP024238">
    <property type="protein sequence ID" value="BCO28360.1"/>
    <property type="molecule type" value="Genomic_DNA"/>
</dbReference>
<keyword evidence="7" id="KW-0032">Aminotransferase</keyword>
<dbReference type="SMART" id="SM00345">
    <property type="entry name" value="HTH_GNTR"/>
    <property type="match status" value="1"/>
</dbReference>
<dbReference type="Gene3D" id="3.40.640.10">
    <property type="entry name" value="Type I PLP-dependent aspartate aminotransferase-like (Major domain)"/>
    <property type="match status" value="1"/>
</dbReference>
<dbReference type="Proteomes" id="UP000824366">
    <property type="component" value="Chromosome"/>
</dbReference>
<dbReference type="PROSITE" id="PS50949">
    <property type="entry name" value="HTH_GNTR"/>
    <property type="match status" value="1"/>
</dbReference>
<keyword evidence="8" id="KW-1185">Reference proteome</keyword>
<keyword evidence="5" id="KW-0804">Transcription</keyword>
<dbReference type="InterPro" id="IPR036390">
    <property type="entry name" value="WH_DNA-bd_sf"/>
</dbReference>